<gene>
    <name evidence="9" type="ORF">ERS852397_01831</name>
</gene>
<evidence type="ECO:0000259" key="8">
    <source>
        <dbReference type="Pfam" id="PF14322"/>
    </source>
</evidence>
<keyword evidence="3 6" id="KW-0732">Signal</keyword>
<dbReference type="RefSeq" id="WP_055278948.1">
    <property type="nucleotide sequence ID" value="NZ_CABIXA010000008.1"/>
</dbReference>
<feature type="chain" id="PRO_5008020620" evidence="6">
    <location>
        <begin position="24"/>
        <end position="569"/>
    </location>
</feature>
<comment type="similarity">
    <text evidence="2">Belongs to the SusD family.</text>
</comment>
<evidence type="ECO:0000256" key="6">
    <source>
        <dbReference type="SAM" id="SignalP"/>
    </source>
</evidence>
<reference evidence="9 10" key="1">
    <citation type="submission" date="2015-09" db="EMBL/GenBank/DDBJ databases">
        <authorList>
            <consortium name="Pathogen Informatics"/>
        </authorList>
    </citation>
    <scope>NUCLEOTIDE SEQUENCE [LARGE SCALE GENOMIC DNA]</scope>
    <source>
        <strain evidence="9 10">2789STDY5608840</strain>
    </source>
</reference>
<organism evidence="9 10">
    <name type="scientific">Bacteroides finegoldii</name>
    <dbReference type="NCBI Taxonomy" id="338188"/>
    <lineage>
        <taxon>Bacteria</taxon>
        <taxon>Pseudomonadati</taxon>
        <taxon>Bacteroidota</taxon>
        <taxon>Bacteroidia</taxon>
        <taxon>Bacteroidales</taxon>
        <taxon>Bacteroidaceae</taxon>
        <taxon>Bacteroides</taxon>
    </lineage>
</organism>
<evidence type="ECO:0000256" key="3">
    <source>
        <dbReference type="ARBA" id="ARBA00022729"/>
    </source>
</evidence>
<dbReference type="InterPro" id="IPR011990">
    <property type="entry name" value="TPR-like_helical_dom_sf"/>
</dbReference>
<dbReference type="GO" id="GO:0009279">
    <property type="term" value="C:cell outer membrane"/>
    <property type="evidence" value="ECO:0007669"/>
    <property type="project" value="UniProtKB-SubCell"/>
</dbReference>
<evidence type="ECO:0000256" key="4">
    <source>
        <dbReference type="ARBA" id="ARBA00023136"/>
    </source>
</evidence>
<evidence type="ECO:0000313" key="9">
    <source>
        <dbReference type="EMBL" id="CUO34125.1"/>
    </source>
</evidence>
<dbReference type="InterPro" id="IPR012944">
    <property type="entry name" value="SusD_RagB_dom"/>
</dbReference>
<dbReference type="Pfam" id="PF14322">
    <property type="entry name" value="SusD-like_3"/>
    <property type="match status" value="1"/>
</dbReference>
<protein>
    <submittedName>
        <fullName evidence="9">Putative outer membrane protein</fullName>
    </submittedName>
</protein>
<dbReference type="STRING" id="338188.ERS852397_01831"/>
<evidence type="ECO:0000259" key="7">
    <source>
        <dbReference type="Pfam" id="PF07980"/>
    </source>
</evidence>
<name>A0A174ECZ4_9BACE</name>
<dbReference type="Proteomes" id="UP000095517">
    <property type="component" value="Unassembled WGS sequence"/>
</dbReference>
<dbReference type="PROSITE" id="PS51257">
    <property type="entry name" value="PROKAR_LIPOPROTEIN"/>
    <property type="match status" value="1"/>
</dbReference>
<accession>A0A174ECZ4</accession>
<dbReference type="EMBL" id="CYZH01000008">
    <property type="protein sequence ID" value="CUO34125.1"/>
    <property type="molecule type" value="Genomic_DNA"/>
</dbReference>
<evidence type="ECO:0000256" key="5">
    <source>
        <dbReference type="ARBA" id="ARBA00023237"/>
    </source>
</evidence>
<dbReference type="AlphaFoldDB" id="A0A174ECZ4"/>
<evidence type="ECO:0000256" key="1">
    <source>
        <dbReference type="ARBA" id="ARBA00004442"/>
    </source>
</evidence>
<evidence type="ECO:0000313" key="10">
    <source>
        <dbReference type="Proteomes" id="UP000095517"/>
    </source>
</evidence>
<feature type="domain" description="RagB/SusD" evidence="7">
    <location>
        <begin position="285"/>
        <end position="567"/>
    </location>
</feature>
<dbReference type="SUPFAM" id="SSF48452">
    <property type="entry name" value="TPR-like"/>
    <property type="match status" value="1"/>
</dbReference>
<feature type="signal peptide" evidence="6">
    <location>
        <begin position="1"/>
        <end position="23"/>
    </location>
</feature>
<feature type="domain" description="SusD-like N-terminal" evidence="8">
    <location>
        <begin position="99"/>
        <end position="230"/>
    </location>
</feature>
<comment type="subcellular location">
    <subcellularLocation>
        <location evidence="1">Cell outer membrane</location>
    </subcellularLocation>
</comment>
<keyword evidence="5" id="KW-0998">Cell outer membrane</keyword>
<dbReference type="Gene3D" id="1.25.40.390">
    <property type="match status" value="1"/>
</dbReference>
<sequence>MKIKNIYISSLLLVASLVGTTSCNDFLERDLQGTSDEGQTISPDNVDNLVIAAYAHMVSGEDMNSPFSLWPYGNVRADDAYKGGANSEDGSHFHFLEIATGMTTDNWAFDDIWYRLYSGVARANAALKSLDGMDANTYPQKNERIGEMRFLRGHYMFLLKVMFKHIVYVDETIPTSDYTKISNRQYTNDQLWQKIADDFKFAYDHLPDTQVEKGRPTQAAASAYLAKVMLYKAYRQNEKNEVVEINEDDLKAVITYTDNAIMTAGGFGLEEDFAYNFLPQYENGKESIWAVQYSQDDNTMYGNLNFGNELTAPQFFGCCDFQKPSQNLVNAFRTENGRPMFYTYNEKDNYDVQGNYDPRLFHTVAIPGFPYKYNVNYIFDKTWTRNEQEYYGLYSSLKENVDPDCSCLKKVNSPFVANSMNRIVLRYADVVLMRAEALIQLNRLSEALPLVNEIRNRAARSTTLVFDYGASFKVEPYTMAEWTDRDIAMRDLKWERRLELALEGSRFFDLVRWGDAAKVMNQYYASEASRRSYYSDANFTAGKNEYLPIPQKQINYSGGLYQQNNGWEK</sequence>
<keyword evidence="4" id="KW-0472">Membrane</keyword>
<dbReference type="InterPro" id="IPR033985">
    <property type="entry name" value="SusD-like_N"/>
</dbReference>
<evidence type="ECO:0000256" key="2">
    <source>
        <dbReference type="ARBA" id="ARBA00006275"/>
    </source>
</evidence>
<proteinExistence type="inferred from homology"/>
<dbReference type="Pfam" id="PF07980">
    <property type="entry name" value="SusD_RagB"/>
    <property type="match status" value="1"/>
</dbReference>